<name>A0AAD7Y7M6_MYTSE</name>
<accession>A0AAD7Y7M6</accession>
<dbReference type="GO" id="GO:0005634">
    <property type="term" value="C:nucleus"/>
    <property type="evidence" value="ECO:0007669"/>
    <property type="project" value="TreeGrafter"/>
</dbReference>
<evidence type="ECO:0000256" key="2">
    <source>
        <dbReference type="RuleBase" id="RU003616"/>
    </source>
</evidence>
<proteinExistence type="inferred from homology"/>
<dbReference type="PRINTS" id="PR00299">
    <property type="entry name" value="ACRYSTALLIN"/>
</dbReference>
<dbReference type="SUPFAM" id="SSF49764">
    <property type="entry name" value="HSP20-like chaperones"/>
    <property type="match status" value="1"/>
</dbReference>
<dbReference type="GO" id="GO:0051082">
    <property type="term" value="F:unfolded protein binding"/>
    <property type="evidence" value="ECO:0007669"/>
    <property type="project" value="TreeGrafter"/>
</dbReference>
<dbReference type="Gene3D" id="2.60.40.790">
    <property type="match status" value="1"/>
</dbReference>
<dbReference type="AlphaFoldDB" id="A0AAD7Y7M6"/>
<dbReference type="GO" id="GO:0005737">
    <property type="term" value="C:cytoplasm"/>
    <property type="evidence" value="ECO:0007669"/>
    <property type="project" value="TreeGrafter"/>
</dbReference>
<dbReference type="PROSITE" id="PS01031">
    <property type="entry name" value="SHSP"/>
    <property type="match status" value="1"/>
</dbReference>
<dbReference type="PANTHER" id="PTHR45640">
    <property type="entry name" value="HEAT SHOCK PROTEIN HSP-12.2-RELATED"/>
    <property type="match status" value="1"/>
</dbReference>
<sequence length="168" mass="19021">MFLLPSLRVCLQPKLFSSIKNTRSLRPSIKIGKEKFQLSVDVHQFNKDEIRVKAHPEYVIIEGKQEKNTHQGYALRQFIRKFKLPEGCVTSKMKCTLNPDGILTVEAQRSFKDMVTPADVVMVPISYGPGEKKQEGLLGPPPEEEVVYHNPCANYPKVKPKDATTPTK</sequence>
<comment type="similarity">
    <text evidence="1 2">Belongs to the small heat shock protein (HSP20) family.</text>
</comment>
<organism evidence="4 5">
    <name type="scientific">Mythimna separata</name>
    <name type="common">Oriental armyworm</name>
    <name type="synonym">Pseudaletia separata</name>
    <dbReference type="NCBI Taxonomy" id="271217"/>
    <lineage>
        <taxon>Eukaryota</taxon>
        <taxon>Metazoa</taxon>
        <taxon>Ecdysozoa</taxon>
        <taxon>Arthropoda</taxon>
        <taxon>Hexapoda</taxon>
        <taxon>Insecta</taxon>
        <taxon>Pterygota</taxon>
        <taxon>Neoptera</taxon>
        <taxon>Endopterygota</taxon>
        <taxon>Lepidoptera</taxon>
        <taxon>Glossata</taxon>
        <taxon>Ditrysia</taxon>
        <taxon>Noctuoidea</taxon>
        <taxon>Noctuidae</taxon>
        <taxon>Noctuinae</taxon>
        <taxon>Hadenini</taxon>
        <taxon>Mythimna</taxon>
    </lineage>
</organism>
<dbReference type="GO" id="GO:0009408">
    <property type="term" value="P:response to heat"/>
    <property type="evidence" value="ECO:0007669"/>
    <property type="project" value="TreeGrafter"/>
</dbReference>
<dbReference type="InterPro" id="IPR002068">
    <property type="entry name" value="A-crystallin/Hsp20_dom"/>
</dbReference>
<dbReference type="CDD" id="cd06526">
    <property type="entry name" value="metazoan_ACD"/>
    <property type="match status" value="1"/>
</dbReference>
<gene>
    <name evidence="4" type="ORF">PYW07_011106</name>
</gene>
<dbReference type="InterPro" id="IPR001436">
    <property type="entry name" value="Alpha-crystallin/sHSP_animal"/>
</dbReference>
<reference evidence="4" key="1">
    <citation type="submission" date="2023-03" db="EMBL/GenBank/DDBJ databases">
        <title>Chromosome-level genomes of two armyworms, Mythimna separata and Mythimna loreyi, provide insights into the biosynthesis and reception of sex pheromones.</title>
        <authorList>
            <person name="Zhao H."/>
        </authorList>
    </citation>
    <scope>NUCLEOTIDE SEQUENCE</scope>
    <source>
        <strain evidence="4">BeijingLab</strain>
        <tissue evidence="4">Pupa</tissue>
    </source>
</reference>
<dbReference type="InterPro" id="IPR008978">
    <property type="entry name" value="HSP20-like_chaperone"/>
</dbReference>
<evidence type="ECO:0000259" key="3">
    <source>
        <dbReference type="PROSITE" id="PS01031"/>
    </source>
</evidence>
<evidence type="ECO:0000313" key="5">
    <source>
        <dbReference type="Proteomes" id="UP001231518"/>
    </source>
</evidence>
<dbReference type="Proteomes" id="UP001231518">
    <property type="component" value="Chromosome 27"/>
</dbReference>
<dbReference type="GO" id="GO:0042026">
    <property type="term" value="P:protein refolding"/>
    <property type="evidence" value="ECO:0007669"/>
    <property type="project" value="TreeGrafter"/>
</dbReference>
<feature type="domain" description="SHSP" evidence="3">
    <location>
        <begin position="18"/>
        <end position="126"/>
    </location>
</feature>
<protein>
    <recommendedName>
        <fullName evidence="3">SHSP domain-containing protein</fullName>
    </recommendedName>
</protein>
<dbReference type="Pfam" id="PF00011">
    <property type="entry name" value="HSP20"/>
    <property type="match status" value="1"/>
</dbReference>
<comment type="caution">
    <text evidence="4">The sequence shown here is derived from an EMBL/GenBank/DDBJ whole genome shotgun (WGS) entry which is preliminary data.</text>
</comment>
<dbReference type="PANTHER" id="PTHR45640:SF26">
    <property type="entry name" value="RE23625P"/>
    <property type="match status" value="1"/>
</dbReference>
<keyword evidence="5" id="KW-1185">Reference proteome</keyword>
<dbReference type="EMBL" id="JARGEI010000030">
    <property type="protein sequence ID" value="KAJ8705279.1"/>
    <property type="molecule type" value="Genomic_DNA"/>
</dbReference>
<evidence type="ECO:0000313" key="4">
    <source>
        <dbReference type="EMBL" id="KAJ8705279.1"/>
    </source>
</evidence>
<evidence type="ECO:0000256" key="1">
    <source>
        <dbReference type="PROSITE-ProRule" id="PRU00285"/>
    </source>
</evidence>